<comment type="caution">
    <text evidence="1">The sequence shown here is derived from an EMBL/GenBank/DDBJ whole genome shotgun (WGS) entry which is preliminary data.</text>
</comment>
<sequence>MGKGQRARKAAANALLAAAMAPATPSVLAQQEEPRLSSSKPLATSRAAAPTVAATKPQKASVPLDACDRSHAHRTLQSEAQRAAFQALDEADVAVQLDAFVTRLVAALASTSERQAAAADLVTALELVGPARPAARHVMHELNQLLVAKPTSEREGALLAWLALSTSPTLGTVLEPVLVELLVPFLERHADSEQVVKRTAALVVQRMAEHVTPLAMHSLLKQIYKGLALRPWQSKVAALQLLAAQSETASDAVSAWLPEIVPIVSDYVWDTKKQVQTGAMHALVAVCSKITNEDVVPLVPTLVGVMARPEETMHALDRLLATTFVSNVDAPTLALIAPLLHKALRDTSIHSSSLKRKASKIIDSMCRLVSRPSDVMPFVPLLLPQLETAIDRLIDQEVVDAAKEARAHLVHAAGDGHAMEEDPLARRKKLEGDLFTALTDTLDRATQAGIRDFTLEYVTDICTELALQNRGAEWHTILRAYLHPFLPDTQLERVCDAMHAAGRARGDDTTKTSDPNDICDMDFSLAYGGKILLRNARLRLTRGHRYGLIGKNGVGKTTLMRNLASGAIEGLPPTLRAVYVQHEHIVESHGSLFESMCQAQDLSHQTPETIKQVLTDIGFSPTMLDGPIDALSGGWRMKLALARAMLYNADILLLDEPTNHLDVHAVQWLVDYLHSLDTMTVLLVSHDTGFLDAVCTDICHYEGKQLVVYPMRLSQFVELHPEAKHYYDLDASELTFHLPEPGRLDGITSMTRRILMLENASFTYPGAASPQLEHVSLKLCLASRVAVIGANGAGKSTLIKLIVQETAPDRGTFWKHHAVRVAYVAQHSFHHIEKHLERSPVEYFQWRFGGEHGVDRELEEHVNLQQTPDEKERVGKKQGQVEKIVSRTKGKRGTLEYECKLVGMTERYNKRYTLEELQAMGLGALAEAEDLRQATLAAGLDLRPLTTKEIQRHLDDFALPAEFGTHGKIRGLSGGQKVKLVLAAAMWTRPHLLVLDEPTNYLDRAALGALAHGIRAYAGGVIMISHCEEFYTALCTEKWLVAAGRLTIIGEAQEKAYRAGGGSRRDVVEDEPDEVPKGGSNVNAHLERTKVTNPKTLRPLSKQQIRKLTKCCKAAGQSLDEFVDGLTRESPEWKWL</sequence>
<protein>
    <submittedName>
        <fullName evidence="1">Uncharacterized protein</fullName>
    </submittedName>
</protein>
<evidence type="ECO:0000313" key="2">
    <source>
        <dbReference type="Proteomes" id="UP001163321"/>
    </source>
</evidence>
<reference evidence="1 2" key="1">
    <citation type="journal article" date="2022" name="bioRxiv">
        <title>The genome of the oomycete Peronosclerospora sorghi, a cosmopolitan pathogen of maize and sorghum, is inflated with dispersed pseudogenes.</title>
        <authorList>
            <person name="Fletcher K."/>
            <person name="Martin F."/>
            <person name="Isakeit T."/>
            <person name="Cavanaugh K."/>
            <person name="Magill C."/>
            <person name="Michelmore R."/>
        </authorList>
    </citation>
    <scope>NUCLEOTIDE SEQUENCE [LARGE SCALE GENOMIC DNA]</scope>
    <source>
        <strain evidence="1">P6</strain>
    </source>
</reference>
<dbReference type="Proteomes" id="UP001163321">
    <property type="component" value="Chromosome 3"/>
</dbReference>
<organism evidence="1 2">
    <name type="scientific">Peronosclerospora sorghi</name>
    <dbReference type="NCBI Taxonomy" id="230839"/>
    <lineage>
        <taxon>Eukaryota</taxon>
        <taxon>Sar</taxon>
        <taxon>Stramenopiles</taxon>
        <taxon>Oomycota</taxon>
        <taxon>Peronosporomycetes</taxon>
        <taxon>Peronosporales</taxon>
        <taxon>Peronosporaceae</taxon>
        <taxon>Peronosclerospora</taxon>
    </lineage>
</organism>
<evidence type="ECO:0000313" key="1">
    <source>
        <dbReference type="EMBL" id="KAI9916098.1"/>
    </source>
</evidence>
<proteinExistence type="predicted"/>
<dbReference type="EMBL" id="CM047582">
    <property type="protein sequence ID" value="KAI9916098.1"/>
    <property type="molecule type" value="Genomic_DNA"/>
</dbReference>
<keyword evidence="2" id="KW-1185">Reference proteome</keyword>
<name>A0ACC0WDT6_9STRA</name>
<accession>A0ACC0WDT6</accession>
<gene>
    <name evidence="1" type="ORF">PsorP6_007310</name>
</gene>